<reference evidence="10 11" key="1">
    <citation type="journal article" date="2015" name="Genome Announc.">
        <title>Draft Genome Sequence of Filamentous Marine Cyanobacterium Lyngbya confervoides Strain BDU141951.</title>
        <authorList>
            <person name="Chandrababunaidu M.M."/>
            <person name="Sen D."/>
            <person name="Tripathy S."/>
        </authorList>
    </citation>
    <scope>NUCLEOTIDE SEQUENCE [LARGE SCALE GENOMIC DNA]</scope>
    <source>
        <strain evidence="10 11">BDU141951</strain>
    </source>
</reference>
<dbReference type="InterPro" id="IPR037494">
    <property type="entry name" value="RAF1"/>
</dbReference>
<comment type="subunit">
    <text evidence="6">Homodimer. Forms an RbcL(8)-Raf1(8) complex. Forms complexes of many stoichiometries with RbcL with and without RbcS. RbcX and Raf1 can bind simultaneously to RbcL.</text>
</comment>
<keyword evidence="2 6" id="KW-0602">Photosynthesis</keyword>
<dbReference type="HAMAP" id="MF_00856">
    <property type="entry name" value="Raf1"/>
    <property type="match status" value="1"/>
</dbReference>
<comment type="caution">
    <text evidence="10">The sequence shown here is derived from an EMBL/GenBank/DDBJ whole genome shotgun (WGS) entry which is preliminary data.</text>
</comment>
<dbReference type="EMBL" id="JTHE03000095">
    <property type="protein sequence ID" value="MCM1984421.1"/>
    <property type="molecule type" value="Genomic_DNA"/>
</dbReference>
<dbReference type="AlphaFoldDB" id="A0ABD4T707"/>
<dbReference type="GO" id="GO:0015977">
    <property type="term" value="P:carbon fixation"/>
    <property type="evidence" value="ECO:0007669"/>
    <property type="project" value="UniProtKB-UniRule"/>
</dbReference>
<dbReference type="Pfam" id="PF18578">
    <property type="entry name" value="Raf1_N"/>
    <property type="match status" value="1"/>
</dbReference>
<evidence type="ECO:0000259" key="8">
    <source>
        <dbReference type="Pfam" id="PF18578"/>
    </source>
</evidence>
<comment type="similarity">
    <text evidence="6">Belongs to the RAF family.</text>
</comment>
<feature type="region of interest" description="C-terminal beta-sheet" evidence="6">
    <location>
        <begin position="225"/>
        <end position="351"/>
    </location>
</feature>
<dbReference type="Pfam" id="PF18579">
    <property type="entry name" value="Raf1_HTH"/>
    <property type="match status" value="1"/>
</dbReference>
<dbReference type="Proteomes" id="UP000031561">
    <property type="component" value="Unassembled WGS sequence"/>
</dbReference>
<feature type="region of interest" description="N-terminal alpha-helix" evidence="6">
    <location>
        <begin position="20"/>
        <end position="201"/>
    </location>
</feature>
<keyword evidence="1 6" id="KW-0963">Cytoplasm</keyword>
<dbReference type="GO" id="GO:0015979">
    <property type="term" value="P:photosynthesis"/>
    <property type="evidence" value="ECO:0007669"/>
    <property type="project" value="UniProtKB-KW"/>
</dbReference>
<evidence type="ECO:0000259" key="9">
    <source>
        <dbReference type="Pfam" id="PF18579"/>
    </source>
</evidence>
<dbReference type="InterPro" id="IPR040858">
    <property type="entry name" value="Raf1_C"/>
</dbReference>
<evidence type="ECO:0000313" key="11">
    <source>
        <dbReference type="Proteomes" id="UP000031561"/>
    </source>
</evidence>
<evidence type="ECO:0000256" key="3">
    <source>
        <dbReference type="ARBA" id="ARBA00023186"/>
    </source>
</evidence>
<keyword evidence="11" id="KW-1185">Reference proteome</keyword>
<feature type="domain" description="Rubisco accumulation factor 1 C-terminal" evidence="7">
    <location>
        <begin position="213"/>
        <end position="350"/>
    </location>
</feature>
<dbReference type="InterPro" id="IPR040781">
    <property type="entry name" value="Raf1_HTH"/>
</dbReference>
<evidence type="ECO:0000259" key="7">
    <source>
        <dbReference type="Pfam" id="PF18087"/>
    </source>
</evidence>
<gene>
    <name evidence="6" type="primary">raf1</name>
    <name evidence="10" type="ORF">QQ91_0016485</name>
</gene>
<dbReference type="PANTHER" id="PTHR35299:SF6">
    <property type="entry name" value="RUBISCO ACCUMULATION FACTOR 1"/>
    <property type="match status" value="1"/>
</dbReference>
<proteinExistence type="inferred from homology"/>
<organism evidence="10 11">
    <name type="scientific">Lyngbya confervoides BDU141951</name>
    <dbReference type="NCBI Taxonomy" id="1574623"/>
    <lineage>
        <taxon>Bacteria</taxon>
        <taxon>Bacillati</taxon>
        <taxon>Cyanobacteriota</taxon>
        <taxon>Cyanophyceae</taxon>
        <taxon>Oscillatoriophycideae</taxon>
        <taxon>Oscillatoriales</taxon>
        <taxon>Microcoleaceae</taxon>
        <taxon>Lyngbya</taxon>
    </lineage>
</organism>
<dbReference type="Pfam" id="PF18087">
    <property type="entry name" value="RuBisCo_chap_C"/>
    <property type="match status" value="1"/>
</dbReference>
<evidence type="ECO:0000256" key="4">
    <source>
        <dbReference type="ARBA" id="ARBA00023300"/>
    </source>
</evidence>
<dbReference type="PANTHER" id="PTHR35299">
    <property type="entry name" value="RUBISCO ACCUMULATION FACTOR 1"/>
    <property type="match status" value="1"/>
</dbReference>
<dbReference type="RefSeq" id="WP_166283150.1">
    <property type="nucleotide sequence ID" value="NZ_JTHE03000095.1"/>
</dbReference>
<comment type="function">
    <text evidence="6">A major RuBisCO chaperone. Acts after GroEL-GroES chaperonin to fold and/or assemble the large subunit of RuBisCO (ccbL, rbcL). Cooperates with RbcX in RbcL folding, plays the major role in assembly of dimers into RbcL(8)-Raf1(8) intermediate complexes. RbcS replaces Raf1, leading to holoenzyme formation.</text>
</comment>
<keyword evidence="3 6" id="KW-0143">Chaperone</keyword>
<dbReference type="GO" id="GO:0005737">
    <property type="term" value="C:cytoplasm"/>
    <property type="evidence" value="ECO:0007669"/>
    <property type="project" value="UniProtKB-SubCell"/>
</dbReference>
<evidence type="ECO:0000313" key="10">
    <source>
        <dbReference type="EMBL" id="MCM1984421.1"/>
    </source>
</evidence>
<feature type="domain" description="Rubisco accumulation factor 1 helix turn helix" evidence="9">
    <location>
        <begin position="24"/>
        <end position="81"/>
    </location>
</feature>
<evidence type="ECO:0000256" key="2">
    <source>
        <dbReference type="ARBA" id="ARBA00022531"/>
    </source>
</evidence>
<name>A0ABD4T707_9CYAN</name>
<feature type="domain" description="Rubisco accumulation factor 1 alpha-helical" evidence="8">
    <location>
        <begin position="94"/>
        <end position="199"/>
    </location>
</feature>
<dbReference type="GO" id="GO:0110102">
    <property type="term" value="P:ribulose bisphosphate carboxylase complex assembly"/>
    <property type="evidence" value="ECO:0007669"/>
    <property type="project" value="UniProtKB-UniRule"/>
</dbReference>
<evidence type="ECO:0000256" key="6">
    <source>
        <dbReference type="HAMAP-Rule" id="MF_00856"/>
    </source>
</evidence>
<accession>A0ABD4T707</accession>
<sequence>MSQFNPSQSFASGTSETLAEAERDRLLQMLRRKEETWPEWGRACQILQKAGYSPQSIFEATGFEPIQQNQIIVSFQIYTNLYDLKAPNVVLDYFAERRSDVLYEFRILGQRDRVKAATLAVEHQLDADEAHLIAKDLRDVARVQELPQGFTEAPGDMVAYECWRLARQQSDLQERSRLIGRGLRFVSSQEARQHLEKLLTDFSVVKPLMAPTLPLYRLDQSDDMPRIVPVIGRWPLVTHDLVSVPVIASESSFQVVQHHSAAAWVAIPGWQVLLQAEDPMAFLASSDELSLPIPDPVEEVLVILDRSQRQWSGDSYFLYEEQGVLRANWFSSNPEMKLLGRIILIIRPHRISKDLSSLESDLWQVDE</sequence>
<comment type="subcellular location">
    <subcellularLocation>
        <location evidence="6">Cytoplasm</location>
    </subcellularLocation>
</comment>
<evidence type="ECO:0000256" key="5">
    <source>
        <dbReference type="ARBA" id="ARBA00023859"/>
    </source>
</evidence>
<comment type="domain">
    <text evidence="6">Has 3 domains, the N-terminal alpha-helical domain, an extended flexible linker and the C-terminal beta-sheet domain. The 2 C-terminal beta-sheet domains are swapped and pack against each other to form the dimer interface.</text>
</comment>
<evidence type="ECO:0000256" key="1">
    <source>
        <dbReference type="ARBA" id="ARBA00022490"/>
    </source>
</evidence>
<dbReference type="InterPro" id="IPR046382">
    <property type="entry name" value="Raf1_cyn"/>
</dbReference>
<protein>
    <recommendedName>
        <fullName evidence="5 6">RuBisCO accumulation factor 1</fullName>
    </recommendedName>
</protein>
<keyword evidence="4 6" id="KW-0120">Carbon dioxide fixation</keyword>
<dbReference type="InterPro" id="IPR041358">
    <property type="entry name" value="Raf1_N"/>
</dbReference>